<keyword evidence="2" id="KW-1185">Reference proteome</keyword>
<organism evidence="1 2">
    <name type="scientific">Psychroflexus salarius</name>
    <dbReference type="NCBI Taxonomy" id="1155689"/>
    <lineage>
        <taxon>Bacteria</taxon>
        <taxon>Pseudomonadati</taxon>
        <taxon>Bacteroidota</taxon>
        <taxon>Flavobacteriia</taxon>
        <taxon>Flavobacteriales</taxon>
        <taxon>Flavobacteriaceae</taxon>
        <taxon>Psychroflexus</taxon>
    </lineage>
</organism>
<reference evidence="1 2" key="1">
    <citation type="submission" date="2016-11" db="EMBL/GenBank/DDBJ databases">
        <authorList>
            <person name="Jaros S."/>
            <person name="Januszkiewicz K."/>
            <person name="Wedrychowicz H."/>
        </authorList>
    </citation>
    <scope>NUCLEOTIDE SEQUENCE [LARGE SCALE GENOMIC DNA]</scope>
    <source>
        <strain evidence="1 2">DSM 25661</strain>
    </source>
</reference>
<sequence>MHEYVHFLDNLDEIDYPGEEGTIFEINTYGQDLNAGSAQWLILNKYY</sequence>
<evidence type="ECO:0000313" key="2">
    <source>
        <dbReference type="Proteomes" id="UP000184462"/>
    </source>
</evidence>
<dbReference type="STRING" id="1155689.SAMN05444278_103220"/>
<name>A0A1M4V347_9FLAO</name>
<dbReference type="EMBL" id="FQTW01000003">
    <property type="protein sequence ID" value="SHE63322.1"/>
    <property type="molecule type" value="Genomic_DNA"/>
</dbReference>
<evidence type="ECO:0000313" key="1">
    <source>
        <dbReference type="EMBL" id="SHE63322.1"/>
    </source>
</evidence>
<gene>
    <name evidence="1" type="ORF">SAMN05444278_103220</name>
</gene>
<accession>A0A1M4V347</accession>
<protein>
    <submittedName>
        <fullName evidence="1">Uncharacterized protein</fullName>
    </submittedName>
</protein>
<proteinExistence type="predicted"/>
<dbReference type="Proteomes" id="UP000184462">
    <property type="component" value="Unassembled WGS sequence"/>
</dbReference>
<dbReference type="AlphaFoldDB" id="A0A1M4V347"/>